<dbReference type="SUPFAM" id="SSF63411">
    <property type="entry name" value="LuxS/MPP-like metallohydrolase"/>
    <property type="match status" value="2"/>
</dbReference>
<dbReference type="InterPro" id="IPR007863">
    <property type="entry name" value="Peptidase_M16_C"/>
</dbReference>
<protein>
    <submittedName>
        <fullName evidence="3">Insulinase family protein</fullName>
    </submittedName>
</protein>
<accession>A0A921EMN5</accession>
<dbReference type="AlphaFoldDB" id="A0A921EMN5"/>
<sequence>MKPHVLDGTPWQFPRPEVFTLANGLTVWQFDLPHQHIATFELVLPASLTAEKEQLQGVANLALHAIDEGTRAHPDGRITELLDAHGAALHGTTRHRYTTFGGQASARRLADVLPLFVEVLTQPSYTDRDVAHHVEAAVANHASKLASPGAANRMALRRAMYGAHRDGAPTSGTPHTLASITPSHVHEWHSTAYAPRGATLLIAGVINDEALGAMTNWTTPGRDLSDRVAAPAQPSRVVVVDQRDAVQATVGIATRSVGRTDIRWPALRVAGHVMAGAFASRLNLELRERLGYTYGINGGFAADVVQGQFHVGGSVRTDVVGDAVARLLDGLSLRDPFTEAEVREAQQYLIRYAPLANETSADIVAQASALAAAGLTTDYLAQHFADLARVTADDATAAFRETITPERLTIAVTGDAGEIVPALTALGLEAEVVSLD</sequence>
<dbReference type="InterPro" id="IPR011765">
    <property type="entry name" value="Pept_M16_N"/>
</dbReference>
<evidence type="ECO:0000259" key="2">
    <source>
        <dbReference type="Pfam" id="PF05193"/>
    </source>
</evidence>
<evidence type="ECO:0000313" key="3">
    <source>
        <dbReference type="EMBL" id="HJE50486.1"/>
    </source>
</evidence>
<proteinExistence type="predicted"/>
<dbReference type="PANTHER" id="PTHR11851">
    <property type="entry name" value="METALLOPROTEASE"/>
    <property type="match status" value="1"/>
</dbReference>
<feature type="domain" description="Peptidase M16 N-terminal" evidence="1">
    <location>
        <begin position="33"/>
        <end position="165"/>
    </location>
</feature>
<dbReference type="Proteomes" id="UP000712713">
    <property type="component" value="Unassembled WGS sequence"/>
</dbReference>
<organism evidence="3 4">
    <name type="scientific">Tessaracoccus flavescens</name>
    <dbReference type="NCBI Taxonomy" id="399497"/>
    <lineage>
        <taxon>Bacteria</taxon>
        <taxon>Bacillati</taxon>
        <taxon>Actinomycetota</taxon>
        <taxon>Actinomycetes</taxon>
        <taxon>Propionibacteriales</taxon>
        <taxon>Propionibacteriaceae</taxon>
        <taxon>Tessaracoccus</taxon>
    </lineage>
</organism>
<feature type="domain" description="Peptidase M16 C-terminal" evidence="2">
    <location>
        <begin position="179"/>
        <end position="348"/>
    </location>
</feature>
<dbReference type="EMBL" id="DYZF01000017">
    <property type="protein sequence ID" value="HJE50486.1"/>
    <property type="molecule type" value="Genomic_DNA"/>
</dbReference>
<name>A0A921EMN5_9ACTN</name>
<dbReference type="Gene3D" id="3.30.830.10">
    <property type="entry name" value="Metalloenzyme, LuxS/M16 peptidase-like"/>
    <property type="match status" value="2"/>
</dbReference>
<dbReference type="GO" id="GO:0046872">
    <property type="term" value="F:metal ion binding"/>
    <property type="evidence" value="ECO:0007669"/>
    <property type="project" value="InterPro"/>
</dbReference>
<dbReference type="Pfam" id="PF05193">
    <property type="entry name" value="Peptidase_M16_C"/>
    <property type="match status" value="1"/>
</dbReference>
<gene>
    <name evidence="3" type="ORF">K8V15_00625</name>
</gene>
<evidence type="ECO:0000313" key="4">
    <source>
        <dbReference type="Proteomes" id="UP000712713"/>
    </source>
</evidence>
<reference evidence="3" key="2">
    <citation type="submission" date="2021-09" db="EMBL/GenBank/DDBJ databases">
        <authorList>
            <person name="Gilroy R."/>
        </authorList>
    </citation>
    <scope>NUCLEOTIDE SEQUENCE</scope>
    <source>
        <strain evidence="3">ChiGjej3B3-7470</strain>
    </source>
</reference>
<dbReference type="PANTHER" id="PTHR11851:SF224">
    <property type="entry name" value="PROCESSING PROTEASE"/>
    <property type="match status" value="1"/>
</dbReference>
<reference evidence="3" key="1">
    <citation type="journal article" date="2021" name="PeerJ">
        <title>Extensive microbial diversity within the chicken gut microbiome revealed by metagenomics and culture.</title>
        <authorList>
            <person name="Gilroy R."/>
            <person name="Ravi A."/>
            <person name="Getino M."/>
            <person name="Pursley I."/>
            <person name="Horton D.L."/>
            <person name="Alikhan N.F."/>
            <person name="Baker D."/>
            <person name="Gharbi K."/>
            <person name="Hall N."/>
            <person name="Watson M."/>
            <person name="Adriaenssens E.M."/>
            <person name="Foster-Nyarko E."/>
            <person name="Jarju S."/>
            <person name="Secka A."/>
            <person name="Antonio M."/>
            <person name="Oren A."/>
            <person name="Chaudhuri R.R."/>
            <person name="La Ragione R."/>
            <person name="Hildebrand F."/>
            <person name="Pallen M.J."/>
        </authorList>
    </citation>
    <scope>NUCLEOTIDE SEQUENCE</scope>
    <source>
        <strain evidence="3">ChiGjej3B3-7470</strain>
    </source>
</reference>
<dbReference type="Pfam" id="PF00675">
    <property type="entry name" value="Peptidase_M16"/>
    <property type="match status" value="1"/>
</dbReference>
<dbReference type="InterPro" id="IPR050361">
    <property type="entry name" value="MPP/UQCRC_Complex"/>
</dbReference>
<comment type="caution">
    <text evidence="3">The sequence shown here is derived from an EMBL/GenBank/DDBJ whole genome shotgun (WGS) entry which is preliminary data.</text>
</comment>
<dbReference type="InterPro" id="IPR011249">
    <property type="entry name" value="Metalloenz_LuxS/M16"/>
</dbReference>
<evidence type="ECO:0000259" key="1">
    <source>
        <dbReference type="Pfam" id="PF00675"/>
    </source>
</evidence>